<evidence type="ECO:0000313" key="2">
    <source>
        <dbReference type="EMBL" id="RAW53900.1"/>
    </source>
</evidence>
<name>A0A329TY50_9FIRM</name>
<dbReference type="EMBL" id="PRLB01000007">
    <property type="protein sequence ID" value="RAW53900.1"/>
    <property type="molecule type" value="Genomic_DNA"/>
</dbReference>
<keyword evidence="1" id="KW-0472">Membrane</keyword>
<gene>
    <name evidence="2" type="ORF">C4N26_08380</name>
</gene>
<dbReference type="AlphaFoldDB" id="A0A329TY50"/>
<organism evidence="2 3">
    <name type="scientific">Faecalibacterium prausnitzii</name>
    <dbReference type="NCBI Taxonomy" id="853"/>
    <lineage>
        <taxon>Bacteria</taxon>
        <taxon>Bacillati</taxon>
        <taxon>Bacillota</taxon>
        <taxon>Clostridia</taxon>
        <taxon>Eubacteriales</taxon>
        <taxon>Oscillospiraceae</taxon>
        <taxon>Faecalibacterium</taxon>
    </lineage>
</organism>
<feature type="transmembrane region" description="Helical" evidence="1">
    <location>
        <begin position="30"/>
        <end position="47"/>
    </location>
</feature>
<reference evidence="2 3" key="1">
    <citation type="submission" date="2018-02" db="EMBL/GenBank/DDBJ databases">
        <title>Complete genome sequencing of Faecalibacterium prausnitzii strains isolated from the human gut.</title>
        <authorList>
            <person name="Fitzgerald B.C."/>
            <person name="Shkoporov A.N."/>
            <person name="Ross P.R."/>
            <person name="Hill C."/>
        </authorList>
    </citation>
    <scope>NUCLEOTIDE SEQUENCE [LARGE SCALE GENOMIC DNA]</scope>
    <source>
        <strain evidence="2 3">APC942/32-1</strain>
    </source>
</reference>
<proteinExistence type="predicted"/>
<protein>
    <submittedName>
        <fullName evidence="2">Uncharacterized protein</fullName>
    </submittedName>
</protein>
<sequence length="62" mass="7128">MARGWFFLLVKWLALRAGQRQAGFFFKLVLALVARGMFFLLVKWLALRAGQSALSLRLIVLF</sequence>
<evidence type="ECO:0000256" key="1">
    <source>
        <dbReference type="SAM" id="Phobius"/>
    </source>
</evidence>
<comment type="caution">
    <text evidence="2">The sequence shown here is derived from an EMBL/GenBank/DDBJ whole genome shotgun (WGS) entry which is preliminary data.</text>
</comment>
<keyword evidence="1" id="KW-1133">Transmembrane helix</keyword>
<dbReference type="Proteomes" id="UP000251144">
    <property type="component" value="Unassembled WGS sequence"/>
</dbReference>
<evidence type="ECO:0000313" key="3">
    <source>
        <dbReference type="Proteomes" id="UP000251144"/>
    </source>
</evidence>
<accession>A0A329TY50</accession>
<keyword evidence="1" id="KW-0812">Transmembrane</keyword>